<reference evidence="3 4" key="1">
    <citation type="submission" date="2019-11" db="EMBL/GenBank/DDBJ databases">
        <title>Genome of Strain BIT-d1.</title>
        <authorList>
            <person name="Yang Y."/>
        </authorList>
    </citation>
    <scope>NUCLEOTIDE SEQUENCE [LARGE SCALE GENOMIC DNA]</scope>
    <source>
        <strain evidence="3 4">BIT-d1</strain>
    </source>
</reference>
<sequence>MQKTLNIQDQPFQLSLLDEGDQYPYELLLLADETKEAIDKYLFHCDVYILTRERKVYAVFCLFKESDNVVELKNIAVDESLQGKGVGSILIKEIVSIVKKSNVKTLIVGTADCGDAQIRFYERNGFVKYGVRKNFFIENYTLPIVENGVQLVDMVMLKMEL</sequence>
<evidence type="ECO:0000313" key="4">
    <source>
        <dbReference type="Proteomes" id="UP000438760"/>
    </source>
</evidence>
<dbReference type="SUPFAM" id="SSF55729">
    <property type="entry name" value="Acyl-CoA N-acyltransferases (Nat)"/>
    <property type="match status" value="1"/>
</dbReference>
<keyword evidence="4" id="KW-1185">Reference proteome</keyword>
<dbReference type="Pfam" id="PF00583">
    <property type="entry name" value="Acetyltransf_1"/>
    <property type="match status" value="1"/>
</dbReference>
<comment type="caution">
    <text evidence="3">The sequence shown here is derived from an EMBL/GenBank/DDBJ whole genome shotgun (WGS) entry which is preliminary data.</text>
</comment>
<protein>
    <submittedName>
        <fullName evidence="3">GNAT family N-acetyltransferase</fullName>
    </submittedName>
</protein>
<evidence type="ECO:0000256" key="1">
    <source>
        <dbReference type="ARBA" id="ARBA00022679"/>
    </source>
</evidence>
<organism evidence="3 4">
    <name type="scientific">Myroides albus</name>
    <dbReference type="NCBI Taxonomy" id="2562892"/>
    <lineage>
        <taxon>Bacteria</taxon>
        <taxon>Pseudomonadati</taxon>
        <taxon>Bacteroidota</taxon>
        <taxon>Flavobacteriia</taxon>
        <taxon>Flavobacteriales</taxon>
        <taxon>Flavobacteriaceae</taxon>
        <taxon>Myroides</taxon>
    </lineage>
</organism>
<dbReference type="OrthoDB" id="9813917at2"/>
<dbReference type="PANTHER" id="PTHR13947">
    <property type="entry name" value="GNAT FAMILY N-ACETYLTRANSFERASE"/>
    <property type="match status" value="1"/>
</dbReference>
<evidence type="ECO:0000259" key="2">
    <source>
        <dbReference type="PROSITE" id="PS51186"/>
    </source>
</evidence>
<name>A0A6I3LN47_9FLAO</name>
<feature type="domain" description="N-acetyltransferase" evidence="2">
    <location>
        <begin position="1"/>
        <end position="143"/>
    </location>
</feature>
<dbReference type="PANTHER" id="PTHR13947:SF37">
    <property type="entry name" value="LD18367P"/>
    <property type="match status" value="1"/>
</dbReference>
<gene>
    <name evidence="3" type="ORF">GJV76_13530</name>
</gene>
<evidence type="ECO:0000313" key="3">
    <source>
        <dbReference type="EMBL" id="MTG99137.1"/>
    </source>
</evidence>
<dbReference type="EMBL" id="WMJX01000046">
    <property type="protein sequence ID" value="MTG99137.1"/>
    <property type="molecule type" value="Genomic_DNA"/>
</dbReference>
<dbReference type="InterPro" id="IPR016181">
    <property type="entry name" value="Acyl_CoA_acyltransferase"/>
</dbReference>
<dbReference type="AlphaFoldDB" id="A0A6I3LN47"/>
<accession>A0A6I3LN47</accession>
<dbReference type="Proteomes" id="UP000438760">
    <property type="component" value="Unassembled WGS sequence"/>
</dbReference>
<dbReference type="GO" id="GO:0008080">
    <property type="term" value="F:N-acetyltransferase activity"/>
    <property type="evidence" value="ECO:0007669"/>
    <property type="project" value="InterPro"/>
</dbReference>
<dbReference type="PROSITE" id="PS51186">
    <property type="entry name" value="GNAT"/>
    <property type="match status" value="1"/>
</dbReference>
<dbReference type="InterPro" id="IPR050769">
    <property type="entry name" value="NAT_camello-type"/>
</dbReference>
<keyword evidence="1 3" id="KW-0808">Transferase</keyword>
<proteinExistence type="predicted"/>
<dbReference type="CDD" id="cd04301">
    <property type="entry name" value="NAT_SF"/>
    <property type="match status" value="1"/>
</dbReference>
<dbReference type="InterPro" id="IPR000182">
    <property type="entry name" value="GNAT_dom"/>
</dbReference>
<dbReference type="Gene3D" id="3.40.630.30">
    <property type="match status" value="1"/>
</dbReference>